<keyword evidence="2" id="KW-0812">Transmembrane</keyword>
<gene>
    <name evidence="3" type="ORF">Bca52824_045584</name>
</gene>
<keyword evidence="4" id="KW-1185">Reference proteome</keyword>
<dbReference type="AlphaFoldDB" id="A0A8X7RCT2"/>
<sequence length="165" mass="18631">MTEYLRAEITKEKVKGKTSIGGIASKHGSSRCSSTRRQLCPSSHPGFLLGFVFLIRPQYGYFNQRNNNPRGYAKSKHKPYQYDLWITSLLLLVAGYTVGLVVLLRGTDLNKHCSWCHISAVFLLRCGTFMKRRMIVGLVQSSQIGRQMNLTCIANRDKVGRDKSS</sequence>
<keyword evidence="2" id="KW-1133">Transmembrane helix</keyword>
<dbReference type="InterPro" id="IPR002610">
    <property type="entry name" value="Peptidase_S54_rhomboid-like"/>
</dbReference>
<accession>A0A8X7RCT2</accession>
<reference evidence="3 4" key="1">
    <citation type="submission" date="2020-02" db="EMBL/GenBank/DDBJ databases">
        <authorList>
            <person name="Ma Q."/>
            <person name="Huang Y."/>
            <person name="Song X."/>
            <person name="Pei D."/>
        </authorList>
    </citation>
    <scope>NUCLEOTIDE SEQUENCE [LARGE SCALE GENOMIC DNA]</scope>
    <source>
        <strain evidence="3">Sxm20200214</strain>
        <tissue evidence="3">Leaf</tissue>
    </source>
</reference>
<comment type="caution">
    <text evidence="3">The sequence shown here is derived from an EMBL/GenBank/DDBJ whole genome shotgun (WGS) entry which is preliminary data.</text>
</comment>
<name>A0A8X7RCT2_BRACI</name>
<proteinExistence type="inferred from homology"/>
<evidence type="ECO:0000256" key="1">
    <source>
        <dbReference type="ARBA" id="ARBA00009045"/>
    </source>
</evidence>
<evidence type="ECO:0000313" key="4">
    <source>
        <dbReference type="Proteomes" id="UP000886595"/>
    </source>
</evidence>
<dbReference type="OrthoDB" id="418595at2759"/>
<dbReference type="EMBL" id="JAAMPC010000010">
    <property type="protein sequence ID" value="KAG2285980.1"/>
    <property type="molecule type" value="Genomic_DNA"/>
</dbReference>
<comment type="similarity">
    <text evidence="1">Belongs to the peptidase S54 family.</text>
</comment>
<dbReference type="PANTHER" id="PTHR22936">
    <property type="entry name" value="RHOMBOID-RELATED"/>
    <property type="match status" value="1"/>
</dbReference>
<organism evidence="3 4">
    <name type="scientific">Brassica carinata</name>
    <name type="common">Ethiopian mustard</name>
    <name type="synonym">Abyssinian cabbage</name>
    <dbReference type="NCBI Taxonomy" id="52824"/>
    <lineage>
        <taxon>Eukaryota</taxon>
        <taxon>Viridiplantae</taxon>
        <taxon>Streptophyta</taxon>
        <taxon>Embryophyta</taxon>
        <taxon>Tracheophyta</taxon>
        <taxon>Spermatophyta</taxon>
        <taxon>Magnoliopsida</taxon>
        <taxon>eudicotyledons</taxon>
        <taxon>Gunneridae</taxon>
        <taxon>Pentapetalae</taxon>
        <taxon>rosids</taxon>
        <taxon>malvids</taxon>
        <taxon>Brassicales</taxon>
        <taxon>Brassicaceae</taxon>
        <taxon>Brassiceae</taxon>
        <taxon>Brassica</taxon>
    </lineage>
</organism>
<dbReference type="GO" id="GO:0016020">
    <property type="term" value="C:membrane"/>
    <property type="evidence" value="ECO:0007669"/>
    <property type="project" value="InterPro"/>
</dbReference>
<evidence type="ECO:0000313" key="3">
    <source>
        <dbReference type="EMBL" id="KAG2285980.1"/>
    </source>
</evidence>
<protein>
    <submittedName>
        <fullName evidence="3">Uncharacterized protein</fullName>
    </submittedName>
</protein>
<evidence type="ECO:0000256" key="2">
    <source>
        <dbReference type="SAM" id="Phobius"/>
    </source>
</evidence>
<dbReference type="GO" id="GO:0006508">
    <property type="term" value="P:proteolysis"/>
    <property type="evidence" value="ECO:0007669"/>
    <property type="project" value="InterPro"/>
</dbReference>
<feature type="transmembrane region" description="Helical" evidence="2">
    <location>
        <begin position="46"/>
        <end position="62"/>
    </location>
</feature>
<dbReference type="Proteomes" id="UP000886595">
    <property type="component" value="Unassembled WGS sequence"/>
</dbReference>
<keyword evidence="2" id="KW-0472">Membrane</keyword>
<dbReference type="PANTHER" id="PTHR22936:SF77">
    <property type="entry name" value="RHOMBOID-LIKE PROTEIN 1"/>
    <property type="match status" value="1"/>
</dbReference>
<feature type="transmembrane region" description="Helical" evidence="2">
    <location>
        <begin position="82"/>
        <end position="104"/>
    </location>
</feature>